<protein>
    <submittedName>
        <fullName evidence="1">Oxidoreductase</fullName>
    </submittedName>
</protein>
<evidence type="ECO:0000313" key="2">
    <source>
        <dbReference type="Proteomes" id="UP000229504"/>
    </source>
</evidence>
<dbReference type="InterPro" id="IPR036374">
    <property type="entry name" value="OxRdtase_Mopterin-bd_sf"/>
</dbReference>
<reference evidence="2" key="1">
    <citation type="submission" date="2017-06" db="EMBL/GenBank/DDBJ databases">
        <authorList>
            <person name="Rastogi G."/>
            <person name="Vaishampayan P."/>
            <person name="Seuylemezian A."/>
        </authorList>
    </citation>
    <scope>NUCLEOTIDE SEQUENCE [LARGE SCALE GENOMIC DNA]</scope>
    <source>
        <strain evidence="2">PI11</strain>
    </source>
</reference>
<gene>
    <name evidence="1" type="ORF">CDO35_08560</name>
</gene>
<proteinExistence type="predicted"/>
<comment type="caution">
    <text evidence="1">The sequence shown here is derived from an EMBL/GenBank/DDBJ whole genome shotgun (WGS) entry which is preliminary data.</text>
</comment>
<dbReference type="EMBL" id="NIQU01000003">
    <property type="protein sequence ID" value="PIA69707.1"/>
    <property type="molecule type" value="Genomic_DNA"/>
</dbReference>
<dbReference type="SUPFAM" id="SSF56524">
    <property type="entry name" value="Oxidoreductase molybdopterin-binding domain"/>
    <property type="match status" value="1"/>
</dbReference>
<accession>A0A2G5FP13</accession>
<name>A0A2G5FP13_9PSED</name>
<evidence type="ECO:0000313" key="1">
    <source>
        <dbReference type="EMBL" id="PIA69707.1"/>
    </source>
</evidence>
<sequence>MHVNAEPAPYPLDRPALTVYLADGQRLVFSLTQLQQMPLASIRLSTPEGLQQQWQGVRLRKLLELIPGAGNGRPLHTTALNHYSVLIPYEDIQRYDPLVAYQLDGRLMSIRDYGPLYLIYPFDDHPELRQQMFYNRSIWQLSEIHVE</sequence>
<organism evidence="1 2">
    <name type="scientific">Pseudomonas sediminis</name>
    <dbReference type="NCBI Taxonomy" id="1691904"/>
    <lineage>
        <taxon>Bacteria</taxon>
        <taxon>Pseudomonadati</taxon>
        <taxon>Pseudomonadota</taxon>
        <taxon>Gammaproteobacteria</taxon>
        <taxon>Pseudomonadales</taxon>
        <taxon>Pseudomonadaceae</taxon>
        <taxon>Pseudomonas</taxon>
    </lineage>
</organism>
<dbReference type="AlphaFoldDB" id="A0A2G5FP13"/>
<dbReference type="Gene3D" id="3.90.420.10">
    <property type="entry name" value="Oxidoreductase, molybdopterin-binding domain"/>
    <property type="match status" value="1"/>
</dbReference>
<dbReference type="Proteomes" id="UP000229504">
    <property type="component" value="Unassembled WGS sequence"/>
</dbReference>